<organism evidence="1 2">
    <name type="scientific">Ranatra chinensis</name>
    <dbReference type="NCBI Taxonomy" id="642074"/>
    <lineage>
        <taxon>Eukaryota</taxon>
        <taxon>Metazoa</taxon>
        <taxon>Ecdysozoa</taxon>
        <taxon>Arthropoda</taxon>
        <taxon>Hexapoda</taxon>
        <taxon>Insecta</taxon>
        <taxon>Pterygota</taxon>
        <taxon>Neoptera</taxon>
        <taxon>Paraneoptera</taxon>
        <taxon>Hemiptera</taxon>
        <taxon>Heteroptera</taxon>
        <taxon>Panheteroptera</taxon>
        <taxon>Nepomorpha</taxon>
        <taxon>Nepidae</taxon>
        <taxon>Ranatrinae</taxon>
        <taxon>Ranatra</taxon>
    </lineage>
</organism>
<comment type="caution">
    <text evidence="1">The sequence shown here is derived from an EMBL/GenBank/DDBJ whole genome shotgun (WGS) entry which is preliminary data.</text>
</comment>
<evidence type="ECO:0000313" key="2">
    <source>
        <dbReference type="Proteomes" id="UP001558652"/>
    </source>
</evidence>
<proteinExistence type="predicted"/>
<sequence>MDPNRSYDHFDVMSCDYSNAAYDSETGWKQLRAIDGRLRTVTKCDRLNKIKAENGVMKEATRSRHFPTGCDPSYSTPDELDTFYLNCSNGHAISKFSNIRLDPLIIPNSFAVFGDPIYGEPYRGESVSYSGIEHPKARDGLHHQLVKATAESSTCTSRTGEHGTPSFPI</sequence>
<evidence type="ECO:0000313" key="1">
    <source>
        <dbReference type="EMBL" id="KAL1116957.1"/>
    </source>
</evidence>
<accession>A0ABD0Y0F0</accession>
<dbReference type="Proteomes" id="UP001558652">
    <property type="component" value="Unassembled WGS sequence"/>
</dbReference>
<keyword evidence="2" id="KW-1185">Reference proteome</keyword>
<dbReference type="AlphaFoldDB" id="A0ABD0Y0F0"/>
<reference evidence="1 2" key="1">
    <citation type="submission" date="2024-07" db="EMBL/GenBank/DDBJ databases">
        <title>Chromosome-level genome assembly of the water stick insect Ranatra chinensis (Heteroptera: Nepidae).</title>
        <authorList>
            <person name="Liu X."/>
        </authorList>
    </citation>
    <scope>NUCLEOTIDE SEQUENCE [LARGE SCALE GENOMIC DNA]</scope>
    <source>
        <strain evidence="1">Cailab_2021Rc</strain>
        <tissue evidence="1">Muscle</tissue>
    </source>
</reference>
<name>A0ABD0Y0F0_9HEMI</name>
<protein>
    <submittedName>
        <fullName evidence="1">Uncharacterized protein</fullName>
    </submittedName>
</protein>
<gene>
    <name evidence="1" type="ORF">AAG570_004285</name>
</gene>
<dbReference type="EMBL" id="JBFDAA010000016">
    <property type="protein sequence ID" value="KAL1116957.1"/>
    <property type="molecule type" value="Genomic_DNA"/>
</dbReference>